<dbReference type="AlphaFoldDB" id="A0A7Z0ZUF4"/>
<gene>
    <name evidence="1" type="ORF">HX900_26115</name>
</gene>
<name>A0A7Z0ZUF4_9HYPH</name>
<comment type="caution">
    <text evidence="1">The sequence shown here is derived from an EMBL/GenBank/DDBJ whole genome shotgun (WGS) entry which is preliminary data.</text>
</comment>
<organism evidence="1 2">
    <name type="scientific">Rhizobium changzhiense</name>
    <dbReference type="NCBI Taxonomy" id="2692317"/>
    <lineage>
        <taxon>Bacteria</taxon>
        <taxon>Pseudomonadati</taxon>
        <taxon>Pseudomonadota</taxon>
        <taxon>Alphaproteobacteria</taxon>
        <taxon>Hyphomicrobiales</taxon>
        <taxon>Rhizobiaceae</taxon>
        <taxon>Rhizobium/Agrobacterium group</taxon>
        <taxon>Rhizobium</taxon>
    </lineage>
</organism>
<sequence>MRQLEESFEAYITKQPIQCVTRLLEVDPSYIAWKLIVTEAAPPEWPAIIGDIIHNLRASLDLLACELVEMNGHRDISDVYFPFAGSEDQLDHMISKRNFDKAAPQAIALVKELKPFRGGNVAIRAVHDLDIWDKHRAIIPDAAIISAMSGGFGVYELSQLPLGEIGGGVSQRSNLLVSGIEPGVTFSAIVTLTLPKGAPLGELPLIPTLRDLTADFELIIDAFEALH</sequence>
<dbReference type="Proteomes" id="UP000532162">
    <property type="component" value="Unassembled WGS sequence"/>
</dbReference>
<evidence type="ECO:0000313" key="2">
    <source>
        <dbReference type="Proteomes" id="UP000532162"/>
    </source>
</evidence>
<proteinExistence type="predicted"/>
<accession>A0A7Z0ZUF4</accession>
<evidence type="ECO:0000313" key="1">
    <source>
        <dbReference type="EMBL" id="NZD64552.1"/>
    </source>
</evidence>
<dbReference type="RefSeq" id="WP_180696364.1">
    <property type="nucleotide sequence ID" value="NZ_JACCPJ010000009.1"/>
</dbReference>
<dbReference type="EMBL" id="JACCPJ010000009">
    <property type="protein sequence ID" value="NZD64552.1"/>
    <property type="molecule type" value="Genomic_DNA"/>
</dbReference>
<reference evidence="1 2" key="1">
    <citation type="submission" date="2020-07" db="EMBL/GenBank/DDBJ databases">
        <authorList>
            <person name="Sun Q."/>
        </authorList>
    </citation>
    <scope>NUCLEOTIDE SEQUENCE [LARGE SCALE GENOMIC DNA]</scope>
    <source>
        <strain evidence="1 2">WYCCWR 11290</strain>
    </source>
</reference>
<protein>
    <submittedName>
        <fullName evidence="1">Uncharacterized protein</fullName>
    </submittedName>
</protein>